<sequence>MKRHSFGNGIKVNYIKREGTLSSFCIGFDAGAIVEEKNEIGVAHAVEHMIFKGTKKRNENKINLACDEVFGFHNAMTNYPYVIYYGTTLSSDFEKGFEIYSDIILNPIFPEEGFKEEIDIILEELKEWKDDPYQDCEDELYFNSFNKRRIKELIIGTEESIKNIRLEGIKEFYYKHYAPSNCIITIASSLDYEEVLKIIENYFGSWEKEYLCEERDLYEINNKGIFTKVRKGLNGAKIQYCFPIHFLDEEEISLLKIFNARFGEGTSSVLYDEIRTRNGLVYDIGSSIKNENGIKLFTIKLGTSEKNIDKAIKLIDNNIENIKFSKGVFKENNIRKIIKNMHLKEELKVERSIELCKKITTNEIMYDSVYDGLNEFKGNIGEYKILKVVNKVLKNPSIQVLRPE</sequence>
<dbReference type="Proteomes" id="UP000422764">
    <property type="component" value="Chromosome"/>
</dbReference>
<comment type="similarity">
    <text evidence="1">Belongs to the peptidase M16 family.</text>
</comment>
<organism evidence="4 5">
    <name type="scientific">Clostridium bovifaecis</name>
    <dbReference type="NCBI Taxonomy" id="2184719"/>
    <lineage>
        <taxon>Bacteria</taxon>
        <taxon>Bacillati</taxon>
        <taxon>Bacillota</taxon>
        <taxon>Clostridia</taxon>
        <taxon>Eubacteriales</taxon>
        <taxon>Clostridiaceae</taxon>
        <taxon>Clostridium</taxon>
    </lineage>
</organism>
<dbReference type="Pfam" id="PF00675">
    <property type="entry name" value="Peptidase_M16"/>
    <property type="match status" value="1"/>
</dbReference>
<evidence type="ECO:0000256" key="1">
    <source>
        <dbReference type="ARBA" id="ARBA00007261"/>
    </source>
</evidence>
<dbReference type="InterPro" id="IPR011249">
    <property type="entry name" value="Metalloenz_LuxS/M16"/>
</dbReference>
<evidence type="ECO:0000259" key="3">
    <source>
        <dbReference type="Pfam" id="PF05193"/>
    </source>
</evidence>
<proteinExistence type="inferred from homology"/>
<dbReference type="AlphaFoldDB" id="A0A6I6EWG9"/>
<evidence type="ECO:0000259" key="2">
    <source>
        <dbReference type="Pfam" id="PF00675"/>
    </source>
</evidence>
<protein>
    <submittedName>
        <fullName evidence="4">Insulinase family protein</fullName>
    </submittedName>
</protein>
<dbReference type="PANTHER" id="PTHR11851:SF49">
    <property type="entry name" value="MITOCHONDRIAL-PROCESSING PEPTIDASE SUBUNIT ALPHA"/>
    <property type="match status" value="1"/>
</dbReference>
<feature type="domain" description="Peptidase M16 C-terminal" evidence="3">
    <location>
        <begin position="164"/>
        <end position="323"/>
    </location>
</feature>
<dbReference type="GO" id="GO:0046872">
    <property type="term" value="F:metal ion binding"/>
    <property type="evidence" value="ECO:0007669"/>
    <property type="project" value="InterPro"/>
</dbReference>
<name>A0A6I6EWG9_9CLOT</name>
<evidence type="ECO:0000313" key="4">
    <source>
        <dbReference type="EMBL" id="QGU95316.1"/>
    </source>
</evidence>
<dbReference type="SUPFAM" id="SSF63411">
    <property type="entry name" value="LuxS/MPP-like metallohydrolase"/>
    <property type="match status" value="2"/>
</dbReference>
<keyword evidence="5" id="KW-1185">Reference proteome</keyword>
<evidence type="ECO:0000313" key="5">
    <source>
        <dbReference type="Proteomes" id="UP000422764"/>
    </source>
</evidence>
<dbReference type="InterPro" id="IPR050361">
    <property type="entry name" value="MPP/UQCRC_Complex"/>
</dbReference>
<dbReference type="PANTHER" id="PTHR11851">
    <property type="entry name" value="METALLOPROTEASE"/>
    <property type="match status" value="1"/>
</dbReference>
<feature type="domain" description="Peptidase M16 N-terminal" evidence="2">
    <location>
        <begin position="20"/>
        <end position="157"/>
    </location>
</feature>
<dbReference type="Pfam" id="PF05193">
    <property type="entry name" value="Peptidase_M16_C"/>
    <property type="match status" value="1"/>
</dbReference>
<dbReference type="InterPro" id="IPR007863">
    <property type="entry name" value="Peptidase_M16_C"/>
</dbReference>
<dbReference type="Gene3D" id="3.30.830.10">
    <property type="entry name" value="Metalloenzyme, LuxS/M16 peptidase-like"/>
    <property type="match status" value="2"/>
</dbReference>
<dbReference type="InterPro" id="IPR011765">
    <property type="entry name" value="Pept_M16_N"/>
</dbReference>
<gene>
    <name evidence="4" type="ORF">GOM49_09640</name>
</gene>
<dbReference type="EMBL" id="CP046522">
    <property type="protein sequence ID" value="QGU95316.1"/>
    <property type="molecule type" value="Genomic_DNA"/>
</dbReference>
<reference evidence="4 5" key="1">
    <citation type="submission" date="2019-12" db="EMBL/GenBank/DDBJ databases">
        <title>Genome sequenceing of Clostridium bovifaecis.</title>
        <authorList>
            <person name="Yao Y."/>
        </authorList>
    </citation>
    <scope>NUCLEOTIDE SEQUENCE [LARGE SCALE GENOMIC DNA]</scope>
    <source>
        <strain evidence="4 5">BXX</strain>
    </source>
</reference>
<accession>A0A6I6EWG9</accession>